<proteinExistence type="predicted"/>
<keyword evidence="2" id="KW-0472">Membrane</keyword>
<protein>
    <submittedName>
        <fullName evidence="3">Tat pathway signal sequence domain protein</fullName>
    </submittedName>
</protein>
<feature type="region of interest" description="Disordered" evidence="1">
    <location>
        <begin position="1"/>
        <end position="36"/>
    </location>
</feature>
<dbReference type="GeneID" id="90942355"/>
<dbReference type="EMBL" id="CP121271">
    <property type="protein sequence ID" value="WMC85875.1"/>
    <property type="molecule type" value="Genomic_DNA"/>
</dbReference>
<evidence type="ECO:0000256" key="1">
    <source>
        <dbReference type="SAM" id="MobiDB-lite"/>
    </source>
</evidence>
<evidence type="ECO:0000313" key="3">
    <source>
        <dbReference type="EMBL" id="WMC85875.1"/>
    </source>
</evidence>
<organism evidence="3 4">
    <name type="scientific">Streptomyces rochei</name>
    <name type="common">Streptomyces parvullus</name>
    <dbReference type="NCBI Taxonomy" id="1928"/>
    <lineage>
        <taxon>Bacteria</taxon>
        <taxon>Bacillati</taxon>
        <taxon>Actinomycetota</taxon>
        <taxon>Actinomycetes</taxon>
        <taxon>Kitasatosporales</taxon>
        <taxon>Streptomycetaceae</taxon>
        <taxon>Streptomyces</taxon>
        <taxon>Streptomyces rochei group</taxon>
    </lineage>
</organism>
<gene>
    <name evidence="3" type="ORF">P7W03_09985</name>
</gene>
<dbReference type="AlphaFoldDB" id="A0AAX3ZG84"/>
<evidence type="ECO:0000256" key="2">
    <source>
        <dbReference type="SAM" id="Phobius"/>
    </source>
</evidence>
<evidence type="ECO:0000313" key="4">
    <source>
        <dbReference type="Proteomes" id="UP001231701"/>
    </source>
</evidence>
<feature type="transmembrane region" description="Helical" evidence="2">
    <location>
        <begin position="39"/>
        <end position="57"/>
    </location>
</feature>
<name>A0AAX3ZG84_STRRO</name>
<feature type="compositionally biased region" description="Basic and acidic residues" evidence="1">
    <location>
        <begin position="11"/>
        <end position="20"/>
    </location>
</feature>
<sequence>MSGTGPVEPGEGTHARDTGDVPRPAARPPGRLARRRRTVLGGAAVLAVLAGGGYLYAGRPGQPPPPPPPPYPVHVVDLAYLNEVPGDGGPGGRSDGRSGGFSFAVLLSVESGPPVTVTRLAQPYDGLAMTSSPAAPFQTKSHSARKIIVTLRVTECEKAPRNLGLPFLDVTLRNTRAIQAHSFILGPRYAQDLSQALQVACSNDSR</sequence>
<accession>A0AAX3ZG84</accession>
<keyword evidence="2" id="KW-1133">Transmembrane helix</keyword>
<feature type="compositionally biased region" description="Low complexity" evidence="1">
    <location>
        <begin position="21"/>
        <end position="31"/>
    </location>
</feature>
<reference evidence="3" key="1">
    <citation type="submission" date="2023-03" db="EMBL/GenBank/DDBJ databases">
        <title>Borrelidin-producing and root-colonizing Streptomyces rochei is a potent biopesticide for soil-borne oomycete-caused plant diseases.</title>
        <authorList>
            <person name="Zhou D."/>
            <person name="Wang X."/>
            <person name="Navarro-Munoz J.C."/>
            <person name="Li W."/>
            <person name="Li J."/>
            <person name="Jiu M."/>
            <person name="Deng S."/>
            <person name="Ye Y."/>
            <person name="Daly P."/>
            <person name="Wei L."/>
        </authorList>
    </citation>
    <scope>NUCLEOTIDE SEQUENCE</scope>
    <source>
        <strain evidence="3">JK1</strain>
    </source>
</reference>
<dbReference type="RefSeq" id="WP_086876714.1">
    <property type="nucleotide sequence ID" value="NZ_CP121271.1"/>
</dbReference>
<keyword evidence="2" id="KW-0812">Transmembrane</keyword>
<dbReference type="Proteomes" id="UP001231701">
    <property type="component" value="Chromosome"/>
</dbReference>